<dbReference type="PANTHER" id="PTHR31084">
    <property type="entry name" value="ALPHA-L-FUCOSIDASE 2"/>
    <property type="match status" value="1"/>
</dbReference>
<comment type="caution">
    <text evidence="4">The sequence shown here is derived from an EMBL/GenBank/DDBJ whole genome shotgun (WGS) entry which is preliminary data.</text>
</comment>
<keyword evidence="4" id="KW-0378">Hydrolase</keyword>
<dbReference type="RefSeq" id="WP_246426414.1">
    <property type="nucleotide sequence ID" value="NZ_JACHXJ010000001.1"/>
</dbReference>
<dbReference type="InterPro" id="IPR049053">
    <property type="entry name" value="AFCA-like_C"/>
</dbReference>
<keyword evidence="4" id="KW-0326">Glycosidase</keyword>
<evidence type="ECO:0000313" key="4">
    <source>
        <dbReference type="EMBL" id="MBB3126197.1"/>
    </source>
</evidence>
<dbReference type="PIRSF" id="PIRSF007663">
    <property type="entry name" value="UCP007663"/>
    <property type="match status" value="1"/>
</dbReference>
<dbReference type="Pfam" id="PF22124">
    <property type="entry name" value="Glyco_hydro_95_cat"/>
    <property type="match status" value="1"/>
</dbReference>
<dbReference type="InterPro" id="IPR013780">
    <property type="entry name" value="Glyco_hydro_b"/>
</dbReference>
<dbReference type="Pfam" id="PF21307">
    <property type="entry name" value="Glyco_hydro_95_C"/>
    <property type="match status" value="1"/>
</dbReference>
<dbReference type="Pfam" id="PF14498">
    <property type="entry name" value="Glyco_hyd_65N_2"/>
    <property type="match status" value="1"/>
</dbReference>
<proteinExistence type="predicted"/>
<dbReference type="InterPro" id="IPR012341">
    <property type="entry name" value="6hp_glycosidase-like_sf"/>
</dbReference>
<evidence type="ECO:0000259" key="1">
    <source>
        <dbReference type="Pfam" id="PF14498"/>
    </source>
</evidence>
<evidence type="ECO:0000259" key="2">
    <source>
        <dbReference type="Pfam" id="PF21307"/>
    </source>
</evidence>
<feature type="domain" description="Glycosyl hydrolase family 95 N-terminal" evidence="1">
    <location>
        <begin position="9"/>
        <end position="255"/>
    </location>
</feature>
<name>A0A839TN44_9BACL</name>
<gene>
    <name evidence="4" type="ORF">FHS19_000851</name>
</gene>
<evidence type="ECO:0000259" key="3">
    <source>
        <dbReference type="Pfam" id="PF22124"/>
    </source>
</evidence>
<dbReference type="InterPro" id="IPR008928">
    <property type="entry name" value="6-hairpin_glycosidase_sf"/>
</dbReference>
<dbReference type="InterPro" id="IPR016518">
    <property type="entry name" value="Alpha-L-fucosidase"/>
</dbReference>
<dbReference type="Proteomes" id="UP000517523">
    <property type="component" value="Unassembled WGS sequence"/>
</dbReference>
<dbReference type="EMBL" id="JACHXJ010000001">
    <property type="protein sequence ID" value="MBB3126197.1"/>
    <property type="molecule type" value="Genomic_DNA"/>
</dbReference>
<dbReference type="AlphaFoldDB" id="A0A839TN44"/>
<feature type="domain" description="Glycosyl hydrolase family 95 catalytic" evidence="3">
    <location>
        <begin position="283"/>
        <end position="698"/>
    </location>
</feature>
<dbReference type="GO" id="GO:0004560">
    <property type="term" value="F:alpha-L-fucosidase activity"/>
    <property type="evidence" value="ECO:0007669"/>
    <property type="project" value="UniProtKB-EC"/>
</dbReference>
<dbReference type="InterPro" id="IPR054363">
    <property type="entry name" value="GH95_cat"/>
</dbReference>
<reference evidence="4 5" key="1">
    <citation type="submission" date="2020-08" db="EMBL/GenBank/DDBJ databases">
        <title>Genomic Encyclopedia of Type Strains, Phase III (KMG-III): the genomes of soil and plant-associated and newly described type strains.</title>
        <authorList>
            <person name="Whitman W."/>
        </authorList>
    </citation>
    <scope>NUCLEOTIDE SEQUENCE [LARGE SCALE GENOMIC DNA]</scope>
    <source>
        <strain evidence="4 5">CECT 5831</strain>
    </source>
</reference>
<dbReference type="EC" id="3.2.1.51" evidence="4"/>
<dbReference type="InterPro" id="IPR027414">
    <property type="entry name" value="GH95_N_dom"/>
</dbReference>
<dbReference type="Gene3D" id="2.60.40.1180">
    <property type="entry name" value="Golgi alpha-mannosidase II"/>
    <property type="match status" value="1"/>
</dbReference>
<dbReference type="SUPFAM" id="SSF48208">
    <property type="entry name" value="Six-hairpin glycosidases"/>
    <property type="match status" value="1"/>
</dbReference>
<dbReference type="GO" id="GO:0005975">
    <property type="term" value="P:carbohydrate metabolic process"/>
    <property type="evidence" value="ECO:0007669"/>
    <property type="project" value="InterPro"/>
</dbReference>
<dbReference type="FunFam" id="1.50.10.10:FF:000028">
    <property type="entry name" value="Alpha-L-fucosidase 2"/>
    <property type="match status" value="1"/>
</dbReference>
<dbReference type="Gene3D" id="1.50.10.10">
    <property type="match status" value="1"/>
</dbReference>
<sequence>MSKDRSMTMWYRKPAKEWVEALPVGNGRLGGMVFGGTEQERIQLNEDTLWSGHPYDPANHKALPHLEKVRQLNFEGRYAEAQEQIEEHMLGPWSESYQAMGDLYLRMENAGDVTDYRRELNLKRAVCRTSFVMNGVRYVREVFVSAADQVMVIHLSADQPGTVSVEASLDSLLEHQVQQTAPDCLVLQGRSPSHVEPLHAKSINPVVYEEGKGMRFEIRLLAMADQGHVKRGEHGLQVERANAVTFLLTAATSYNGVERDPFLDGSNPTEKCKEWLNKATAYSYQQLIQRHTSDYRELFDRVELVLGVPGLSDLPTDERIEALRDGREDAQLAVLFFQYGRYLLISSSRPGTQPANLQGIWNDRMRPPWAGNYTVNINLQMNYWLAESCNLAECHAPLFDLLEDLRVAGRETAKIHYGASGWVCHHAVDLWRLSTPSGGPSKGPASWAFWPMAGPWLCQHLWEHYRFGGDRAFLEEKAYPIMKEAALFLLDWLVKDPEGYLVTNPSTSPENTFIGSDGKKSAVSIASTLDNTLIWELFTNCIEASADLKTDMEFRQELLAARDRLRPLRIGRYGQLQEWFEDFEEAEPGHRHTVHLYALHPGDQIDPYVTPELAEACRVTLERRRQHEQEDAIGWCFAWRINQFARLGNADMAHHYLIKLLQNPFPNLFNAHRHPKLLFYPLTVEANFGATAGIAELLLQSQAGELRLLPALPKEWTEGSIRGLRARGGFTVDLAWKEGKLSEARIHSLNGHFCRLRSEQPIQISARAERIQAEMIEPYVYGFRTGTNQSYTVTMADS</sequence>
<accession>A0A839TN44</accession>
<dbReference type="Gene3D" id="2.70.98.50">
    <property type="entry name" value="putative glycoside hydrolase family protein from bacillus halodurans"/>
    <property type="match status" value="1"/>
</dbReference>
<organism evidence="4 5">
    <name type="scientific">Paenibacillus rhizosphaerae</name>
    <dbReference type="NCBI Taxonomy" id="297318"/>
    <lineage>
        <taxon>Bacteria</taxon>
        <taxon>Bacillati</taxon>
        <taxon>Bacillota</taxon>
        <taxon>Bacilli</taxon>
        <taxon>Bacillales</taxon>
        <taxon>Paenibacillaceae</taxon>
        <taxon>Paenibacillus</taxon>
    </lineage>
</organism>
<dbReference type="PANTHER" id="PTHR31084:SF0">
    <property type="entry name" value="ALPHA-L-FUCOSIDASE 2"/>
    <property type="match status" value="1"/>
</dbReference>
<protein>
    <submittedName>
        <fullName evidence="4">Alpha-L-fucosidase 2</fullName>
        <ecNumber evidence="4">3.2.1.51</ecNumber>
    </submittedName>
</protein>
<feature type="domain" description="Alpha fucosidase A-like C-terminal" evidence="2">
    <location>
        <begin position="700"/>
        <end position="793"/>
    </location>
</feature>
<evidence type="ECO:0000313" key="5">
    <source>
        <dbReference type="Proteomes" id="UP000517523"/>
    </source>
</evidence>